<dbReference type="InterPro" id="IPR023772">
    <property type="entry name" value="DNA-bd_HTH_TetR-type_CS"/>
</dbReference>
<dbReference type="PANTHER" id="PTHR30055:SF234">
    <property type="entry name" value="HTH-TYPE TRANSCRIPTIONAL REGULATOR BETI"/>
    <property type="match status" value="1"/>
</dbReference>
<dbReference type="PROSITE" id="PS50977">
    <property type="entry name" value="HTH_TETR_2"/>
    <property type="match status" value="1"/>
</dbReference>
<evidence type="ECO:0000256" key="2">
    <source>
        <dbReference type="ARBA" id="ARBA00023125"/>
    </source>
</evidence>
<sequence>MTRLIEHDSPKASRILNATRELVLEHGIRKVTIAEIARAAGVGKGTVYLYWPAKEELLLDLFGRDFLVGLDSIRAALAADPDLVRPARLAPLVLRTMRSRPLPRRLQMGDEDVHRLMSHHTASREVFSRLSPSALCAAVLDGLREHGVVRQDRPANEQAYALHTLLVGSFVTETVPFFEGPAVQREPDQILAEAIGRLLAPSAEVGEQALRAAATDVLATFDRRREDVLAHLRELTVAATGS</sequence>
<accession>A0ABW2KIW7</accession>
<dbReference type="EMBL" id="JBHTBH010000006">
    <property type="protein sequence ID" value="MFC7329085.1"/>
    <property type="molecule type" value="Genomic_DNA"/>
</dbReference>
<dbReference type="RefSeq" id="WP_379871728.1">
    <property type="nucleotide sequence ID" value="NZ_JBHTBH010000006.1"/>
</dbReference>
<dbReference type="PROSITE" id="PS01081">
    <property type="entry name" value="HTH_TETR_1"/>
    <property type="match status" value="1"/>
</dbReference>
<name>A0ABW2KIW7_9ACTN</name>
<gene>
    <name evidence="6" type="ORF">ACFQRF_15200</name>
</gene>
<keyword evidence="3" id="KW-0804">Transcription</keyword>
<dbReference type="Pfam" id="PF00440">
    <property type="entry name" value="TetR_N"/>
    <property type="match status" value="1"/>
</dbReference>
<feature type="DNA-binding region" description="H-T-H motif" evidence="4">
    <location>
        <begin position="32"/>
        <end position="51"/>
    </location>
</feature>
<keyword evidence="7" id="KW-1185">Reference proteome</keyword>
<protein>
    <submittedName>
        <fullName evidence="6">TetR/AcrR family transcriptional regulator</fullName>
    </submittedName>
</protein>
<keyword evidence="2 4" id="KW-0238">DNA-binding</keyword>
<dbReference type="PRINTS" id="PR00455">
    <property type="entry name" value="HTHTETR"/>
</dbReference>
<evidence type="ECO:0000313" key="6">
    <source>
        <dbReference type="EMBL" id="MFC7329085.1"/>
    </source>
</evidence>
<comment type="caution">
    <text evidence="6">The sequence shown here is derived from an EMBL/GenBank/DDBJ whole genome shotgun (WGS) entry which is preliminary data.</text>
</comment>
<proteinExistence type="predicted"/>
<organism evidence="6 7">
    <name type="scientific">Marinactinospora rubrisoli</name>
    <dbReference type="NCBI Taxonomy" id="2715399"/>
    <lineage>
        <taxon>Bacteria</taxon>
        <taxon>Bacillati</taxon>
        <taxon>Actinomycetota</taxon>
        <taxon>Actinomycetes</taxon>
        <taxon>Streptosporangiales</taxon>
        <taxon>Nocardiopsidaceae</taxon>
        <taxon>Marinactinospora</taxon>
    </lineage>
</organism>
<dbReference type="InterPro" id="IPR050109">
    <property type="entry name" value="HTH-type_TetR-like_transc_reg"/>
</dbReference>
<keyword evidence="1" id="KW-0805">Transcription regulation</keyword>
<evidence type="ECO:0000313" key="7">
    <source>
        <dbReference type="Proteomes" id="UP001596540"/>
    </source>
</evidence>
<reference evidence="7" key="1">
    <citation type="journal article" date="2019" name="Int. J. Syst. Evol. Microbiol.">
        <title>The Global Catalogue of Microorganisms (GCM) 10K type strain sequencing project: providing services to taxonomists for standard genome sequencing and annotation.</title>
        <authorList>
            <consortium name="The Broad Institute Genomics Platform"/>
            <consortium name="The Broad Institute Genome Sequencing Center for Infectious Disease"/>
            <person name="Wu L."/>
            <person name="Ma J."/>
        </authorList>
    </citation>
    <scope>NUCLEOTIDE SEQUENCE [LARGE SCALE GENOMIC DNA]</scope>
    <source>
        <strain evidence="7">CGMCC 4.7382</strain>
    </source>
</reference>
<dbReference type="InterPro" id="IPR001647">
    <property type="entry name" value="HTH_TetR"/>
</dbReference>
<evidence type="ECO:0000256" key="4">
    <source>
        <dbReference type="PROSITE-ProRule" id="PRU00335"/>
    </source>
</evidence>
<evidence type="ECO:0000259" key="5">
    <source>
        <dbReference type="PROSITE" id="PS50977"/>
    </source>
</evidence>
<dbReference type="Gene3D" id="1.10.357.10">
    <property type="entry name" value="Tetracycline Repressor, domain 2"/>
    <property type="match status" value="1"/>
</dbReference>
<dbReference type="InterPro" id="IPR009057">
    <property type="entry name" value="Homeodomain-like_sf"/>
</dbReference>
<dbReference type="SUPFAM" id="SSF46689">
    <property type="entry name" value="Homeodomain-like"/>
    <property type="match status" value="1"/>
</dbReference>
<evidence type="ECO:0000256" key="1">
    <source>
        <dbReference type="ARBA" id="ARBA00023015"/>
    </source>
</evidence>
<dbReference type="Proteomes" id="UP001596540">
    <property type="component" value="Unassembled WGS sequence"/>
</dbReference>
<evidence type="ECO:0000256" key="3">
    <source>
        <dbReference type="ARBA" id="ARBA00023163"/>
    </source>
</evidence>
<feature type="domain" description="HTH tetR-type" evidence="5">
    <location>
        <begin position="9"/>
        <end position="69"/>
    </location>
</feature>
<dbReference type="PANTHER" id="PTHR30055">
    <property type="entry name" value="HTH-TYPE TRANSCRIPTIONAL REGULATOR RUTR"/>
    <property type="match status" value="1"/>
</dbReference>